<sequence>MGWDRRRVKEYFKWSKEVIAGMKGTNENLEMLLDDIINKHIA</sequence>
<gene>
    <name evidence="1" type="ORF">OESDEN_05788</name>
</gene>
<evidence type="ECO:0000313" key="2">
    <source>
        <dbReference type="Proteomes" id="UP000053660"/>
    </source>
</evidence>
<keyword evidence="2" id="KW-1185">Reference proteome</keyword>
<accession>A0A0B1TDU3</accession>
<organism evidence="1 2">
    <name type="scientific">Oesophagostomum dentatum</name>
    <name type="common">Nodular worm</name>
    <dbReference type="NCBI Taxonomy" id="61180"/>
    <lineage>
        <taxon>Eukaryota</taxon>
        <taxon>Metazoa</taxon>
        <taxon>Ecdysozoa</taxon>
        <taxon>Nematoda</taxon>
        <taxon>Chromadorea</taxon>
        <taxon>Rhabditida</taxon>
        <taxon>Rhabditina</taxon>
        <taxon>Rhabditomorpha</taxon>
        <taxon>Strongyloidea</taxon>
        <taxon>Strongylidae</taxon>
        <taxon>Oesophagostomum</taxon>
    </lineage>
</organism>
<name>A0A0B1TDU3_OESDE</name>
<dbReference type="EMBL" id="KN550392">
    <property type="protein sequence ID" value="KHJ94281.1"/>
    <property type="molecule type" value="Genomic_DNA"/>
</dbReference>
<proteinExistence type="predicted"/>
<dbReference type="OrthoDB" id="430679at2759"/>
<dbReference type="AlphaFoldDB" id="A0A0B1TDU3"/>
<dbReference type="Proteomes" id="UP000053660">
    <property type="component" value="Unassembled WGS sequence"/>
</dbReference>
<evidence type="ECO:0000313" key="1">
    <source>
        <dbReference type="EMBL" id="KHJ94281.1"/>
    </source>
</evidence>
<reference evidence="1 2" key="1">
    <citation type="submission" date="2014-03" db="EMBL/GenBank/DDBJ databases">
        <title>Draft genome of the hookworm Oesophagostomum dentatum.</title>
        <authorList>
            <person name="Mitreva M."/>
        </authorList>
    </citation>
    <scope>NUCLEOTIDE SEQUENCE [LARGE SCALE GENOMIC DNA]</scope>
    <source>
        <strain evidence="1 2">OD-Hann</strain>
    </source>
</reference>
<protein>
    <submittedName>
        <fullName evidence="1">Uncharacterized protein</fullName>
    </submittedName>
</protein>